<dbReference type="PANTHER" id="PTHR42759:SF1">
    <property type="entry name" value="MAGNESIUM-CHELATASE SUBUNIT CHLD"/>
    <property type="match status" value="1"/>
</dbReference>
<dbReference type="InterPro" id="IPR011703">
    <property type="entry name" value="ATPase_AAA-3"/>
</dbReference>
<feature type="domain" description="ATPase AAA-3" evidence="4">
    <location>
        <begin position="44"/>
        <end position="173"/>
    </location>
</feature>
<dbReference type="SUPFAM" id="SSF52540">
    <property type="entry name" value="P-loop containing nucleoside triphosphate hydrolases"/>
    <property type="match status" value="1"/>
</dbReference>
<dbReference type="Pfam" id="PF17863">
    <property type="entry name" value="AAA_lid_2"/>
    <property type="match status" value="1"/>
</dbReference>
<dbReference type="GO" id="GO:0016887">
    <property type="term" value="F:ATP hydrolysis activity"/>
    <property type="evidence" value="ECO:0007669"/>
    <property type="project" value="InterPro"/>
</dbReference>
<dbReference type="PANTHER" id="PTHR42759">
    <property type="entry name" value="MOXR FAMILY PROTEIN"/>
    <property type="match status" value="1"/>
</dbReference>
<proteinExistence type="inferred from homology"/>
<keyword evidence="1" id="KW-0547">Nucleotide-binding</keyword>
<organism evidence="6 7">
    <name type="scientific">Flavobacterium branchiophilum</name>
    <dbReference type="NCBI Taxonomy" id="55197"/>
    <lineage>
        <taxon>Bacteria</taxon>
        <taxon>Pseudomonadati</taxon>
        <taxon>Bacteroidota</taxon>
        <taxon>Flavobacteriia</taxon>
        <taxon>Flavobacteriales</taxon>
        <taxon>Flavobacteriaceae</taxon>
        <taxon>Flavobacterium</taxon>
    </lineage>
</organism>
<gene>
    <name evidence="6" type="ORF">BC670_2248</name>
</gene>
<evidence type="ECO:0000256" key="1">
    <source>
        <dbReference type="ARBA" id="ARBA00022741"/>
    </source>
</evidence>
<evidence type="ECO:0000256" key="2">
    <source>
        <dbReference type="ARBA" id="ARBA00022840"/>
    </source>
</evidence>
<evidence type="ECO:0000259" key="4">
    <source>
        <dbReference type="Pfam" id="PF07726"/>
    </source>
</evidence>
<evidence type="ECO:0000256" key="3">
    <source>
        <dbReference type="ARBA" id="ARBA00061607"/>
    </source>
</evidence>
<evidence type="ECO:0000313" key="7">
    <source>
        <dbReference type="Proteomes" id="UP000320773"/>
    </source>
</evidence>
<dbReference type="InterPro" id="IPR041628">
    <property type="entry name" value="ChlI/MoxR_AAA_lid"/>
</dbReference>
<dbReference type="InterPro" id="IPR050764">
    <property type="entry name" value="CbbQ/NirQ/NorQ/GpvN"/>
</dbReference>
<evidence type="ECO:0000259" key="5">
    <source>
        <dbReference type="Pfam" id="PF17863"/>
    </source>
</evidence>
<accession>A0A543G5D9</accession>
<sequence length="317" mass="35532">MSDVNAIENLVQKKNNLKKEIAKIIIGQDVVVDQILLSIFSGGHALLVGVPGLAKTLMVNTISEALGLQFKRIQFTPDLMPSDILGSEILDENRQFKFIKGPIFSNIILADEINRTPPKTQAALLEAMQERAVTIAGQHYKLDLPYFVLATQNPIEQEGTYPLPEAQLDRFMFSIKLEYPSFEEEVMVVKSTTSDVKMTVNPLFTAHEIIDFQQLIRRVPVADNVIEYAVKLVSKTRPDSNFASDYIKNYLDWGAGPRASQNLILAAKTHAVFNGKFSPDNEDVRAVAKGILRHRIIKNYKADAEGISEEMIIEKLF</sequence>
<reference evidence="6 7" key="1">
    <citation type="submission" date="2019-06" db="EMBL/GenBank/DDBJ databases">
        <title>Genomic Encyclopedia of Archaeal and Bacterial Type Strains, Phase II (KMG-II): from individual species to whole genera.</title>
        <authorList>
            <person name="Goeker M."/>
        </authorList>
    </citation>
    <scope>NUCLEOTIDE SEQUENCE [LARGE SCALE GENOMIC DNA]</scope>
    <source>
        <strain evidence="6 7">DSM 24789</strain>
    </source>
</reference>
<dbReference type="FunFam" id="3.40.50.300:FF:000640">
    <property type="entry name" value="MoxR family ATPase"/>
    <property type="match status" value="1"/>
</dbReference>
<keyword evidence="2" id="KW-0067">ATP-binding</keyword>
<name>A0A543G5D9_9FLAO</name>
<dbReference type="InterPro" id="IPR027417">
    <property type="entry name" value="P-loop_NTPase"/>
</dbReference>
<dbReference type="EMBL" id="VFPJ01000001">
    <property type="protein sequence ID" value="TQM41298.1"/>
    <property type="molecule type" value="Genomic_DNA"/>
</dbReference>
<dbReference type="PIRSF" id="PIRSF002849">
    <property type="entry name" value="AAA_ATPase_chaperone_MoxR_prd"/>
    <property type="match status" value="1"/>
</dbReference>
<dbReference type="GO" id="GO:0005524">
    <property type="term" value="F:ATP binding"/>
    <property type="evidence" value="ECO:0007669"/>
    <property type="project" value="UniProtKB-KW"/>
</dbReference>
<dbReference type="Gene3D" id="1.10.8.80">
    <property type="entry name" value="Magnesium chelatase subunit I, C-Terminal domain"/>
    <property type="match status" value="1"/>
</dbReference>
<dbReference type="CDD" id="cd00009">
    <property type="entry name" value="AAA"/>
    <property type="match status" value="1"/>
</dbReference>
<dbReference type="Gene3D" id="3.40.50.300">
    <property type="entry name" value="P-loop containing nucleotide triphosphate hydrolases"/>
    <property type="match status" value="1"/>
</dbReference>
<comment type="similarity">
    <text evidence="3">Belongs to the MoxR family.</text>
</comment>
<dbReference type="RefSeq" id="WP_089079854.1">
    <property type="nucleotide sequence ID" value="NZ_VFPJ01000001.1"/>
</dbReference>
<dbReference type="AlphaFoldDB" id="A0A543G5D9"/>
<comment type="caution">
    <text evidence="6">The sequence shown here is derived from an EMBL/GenBank/DDBJ whole genome shotgun (WGS) entry which is preliminary data.</text>
</comment>
<feature type="domain" description="ChlI/MoxR AAA lid" evidence="5">
    <location>
        <begin position="248"/>
        <end position="315"/>
    </location>
</feature>
<evidence type="ECO:0000313" key="6">
    <source>
        <dbReference type="EMBL" id="TQM41298.1"/>
    </source>
</evidence>
<dbReference type="Pfam" id="PF07726">
    <property type="entry name" value="AAA_3"/>
    <property type="match status" value="1"/>
</dbReference>
<protein>
    <submittedName>
        <fullName evidence="6">MoxR-like ATPase</fullName>
    </submittedName>
</protein>
<dbReference type="Proteomes" id="UP000320773">
    <property type="component" value="Unassembled WGS sequence"/>
</dbReference>